<dbReference type="PANTHER" id="PTHR11487">
    <property type="entry name" value="THIOESTERASE"/>
    <property type="match status" value="1"/>
</dbReference>
<dbReference type="InterPro" id="IPR012223">
    <property type="entry name" value="TEII"/>
</dbReference>
<dbReference type="GeneID" id="80345479"/>
<dbReference type="InterPro" id="IPR001031">
    <property type="entry name" value="Thioesterase"/>
</dbReference>
<comment type="catalytic activity">
    <reaction evidence="3">
        <text>a fatty acyl-CoA + H2O = a fatty acid + CoA + H(+)</text>
        <dbReference type="Rhea" id="RHEA:16781"/>
        <dbReference type="ChEBI" id="CHEBI:15377"/>
        <dbReference type="ChEBI" id="CHEBI:15378"/>
        <dbReference type="ChEBI" id="CHEBI:28868"/>
        <dbReference type="ChEBI" id="CHEBI:57287"/>
        <dbReference type="ChEBI" id="CHEBI:77636"/>
    </reaction>
</comment>
<proteinExistence type="inferred from homology"/>
<dbReference type="EMBL" id="AP023396">
    <property type="protein sequence ID" value="BCK53088.1"/>
    <property type="molecule type" value="Genomic_DNA"/>
</dbReference>
<evidence type="ECO:0000256" key="1">
    <source>
        <dbReference type="ARBA" id="ARBA00007169"/>
    </source>
</evidence>
<keyword evidence="6" id="KW-1185">Reference proteome</keyword>
<evidence type="ECO:0000313" key="6">
    <source>
        <dbReference type="Proteomes" id="UP000516173"/>
    </source>
</evidence>
<evidence type="ECO:0000313" key="5">
    <source>
        <dbReference type="EMBL" id="BCK53088.1"/>
    </source>
</evidence>
<dbReference type="KEGG" id="nwl:NWFMUON74_08600"/>
<sequence>MHRPGWIRKFHKSRSADGPPLLIFPHAGAGASTYRAFSKAFSRYFDVIVFQYPGRQDRAHEPLATSLPELAAGALAEFRGSAFDRAGIFAFGHSMGALVSFEFVRLAEAAGLNVRQLTVSAAVPPCRAEHRPRTPVEGEALLDHLTMLEGTGSDVLSSREIMRMALPVLEADHRASDAYTGPADAALSARIHALGGAQDPIVSIADLHGWRRHSDDVEVTVFDGGHFFLNEHVDTIAESVARHVPVGPAA</sequence>
<accession>A0A7G1KD44</accession>
<evidence type="ECO:0000256" key="2">
    <source>
        <dbReference type="ARBA" id="ARBA00015007"/>
    </source>
</evidence>
<gene>
    <name evidence="5" type="ORF">NWFMUON74_08600</name>
</gene>
<dbReference type="Pfam" id="PF00975">
    <property type="entry name" value="Thioesterase"/>
    <property type="match status" value="1"/>
</dbReference>
<reference evidence="5 6" key="1">
    <citation type="submission" date="2020-08" db="EMBL/GenBank/DDBJ databases">
        <title>Genome Sequencing of Nocardia wallacei strain FMUON74 and assembly.</title>
        <authorList>
            <person name="Toyokawa M."/>
            <person name="Uesaka K."/>
        </authorList>
    </citation>
    <scope>NUCLEOTIDE SEQUENCE [LARGE SCALE GENOMIC DNA]</scope>
    <source>
        <strain evidence="5 6">FMUON74</strain>
    </source>
</reference>
<feature type="domain" description="Thioesterase" evidence="4">
    <location>
        <begin position="20"/>
        <end position="240"/>
    </location>
</feature>
<dbReference type="AlphaFoldDB" id="A0A7G1KD44"/>
<comment type="similarity">
    <text evidence="1">Belongs to the thioesterase family.</text>
</comment>
<dbReference type="SUPFAM" id="SSF53474">
    <property type="entry name" value="alpha/beta-Hydrolases"/>
    <property type="match status" value="1"/>
</dbReference>
<dbReference type="PANTHER" id="PTHR11487:SF0">
    <property type="entry name" value="S-ACYL FATTY ACID SYNTHASE THIOESTERASE, MEDIUM CHAIN"/>
    <property type="match status" value="1"/>
</dbReference>
<name>A0A7G1KD44_9NOCA</name>
<dbReference type="Proteomes" id="UP000516173">
    <property type="component" value="Chromosome"/>
</dbReference>
<dbReference type="GO" id="GO:0008610">
    <property type="term" value="P:lipid biosynthetic process"/>
    <property type="evidence" value="ECO:0007669"/>
    <property type="project" value="TreeGrafter"/>
</dbReference>
<protein>
    <recommendedName>
        <fullName evidence="2">Thioesterase TesA</fullName>
    </recommendedName>
</protein>
<dbReference type="RefSeq" id="WP_187686692.1">
    <property type="nucleotide sequence ID" value="NZ_AP023396.1"/>
</dbReference>
<dbReference type="Gene3D" id="3.40.50.1820">
    <property type="entry name" value="alpha/beta hydrolase"/>
    <property type="match status" value="1"/>
</dbReference>
<evidence type="ECO:0000256" key="3">
    <source>
        <dbReference type="ARBA" id="ARBA00024293"/>
    </source>
</evidence>
<organism evidence="5 6">
    <name type="scientific">Nocardia wallacei</name>
    <dbReference type="NCBI Taxonomy" id="480035"/>
    <lineage>
        <taxon>Bacteria</taxon>
        <taxon>Bacillati</taxon>
        <taxon>Actinomycetota</taxon>
        <taxon>Actinomycetes</taxon>
        <taxon>Mycobacteriales</taxon>
        <taxon>Nocardiaceae</taxon>
        <taxon>Nocardia</taxon>
    </lineage>
</organism>
<dbReference type="InterPro" id="IPR029058">
    <property type="entry name" value="AB_hydrolase_fold"/>
</dbReference>
<evidence type="ECO:0000259" key="4">
    <source>
        <dbReference type="Pfam" id="PF00975"/>
    </source>
</evidence>